<accession>A0A0F9G711</accession>
<dbReference type="EMBL" id="LAZR01029616">
    <property type="protein sequence ID" value="KKL59047.1"/>
    <property type="molecule type" value="Genomic_DNA"/>
</dbReference>
<comment type="caution">
    <text evidence="1">The sequence shown here is derived from an EMBL/GenBank/DDBJ whole genome shotgun (WGS) entry which is preliminary data.</text>
</comment>
<reference evidence="1" key="1">
    <citation type="journal article" date="2015" name="Nature">
        <title>Complex archaea that bridge the gap between prokaryotes and eukaryotes.</title>
        <authorList>
            <person name="Spang A."/>
            <person name="Saw J.H."/>
            <person name="Jorgensen S.L."/>
            <person name="Zaremba-Niedzwiedzka K."/>
            <person name="Martijn J."/>
            <person name="Lind A.E."/>
            <person name="van Eijk R."/>
            <person name="Schleper C."/>
            <person name="Guy L."/>
            <person name="Ettema T.J."/>
        </authorList>
    </citation>
    <scope>NUCLEOTIDE SEQUENCE</scope>
</reference>
<dbReference type="AlphaFoldDB" id="A0A0F9G711"/>
<organism evidence="1">
    <name type="scientific">marine sediment metagenome</name>
    <dbReference type="NCBI Taxonomy" id="412755"/>
    <lineage>
        <taxon>unclassified sequences</taxon>
        <taxon>metagenomes</taxon>
        <taxon>ecological metagenomes</taxon>
    </lineage>
</organism>
<sequence>MRVGTITETRVEEYRVGLTPVSVRALSRAAGASTVRGKLVSRPVAEVQGLAYTPLEQAL</sequence>
<gene>
    <name evidence="1" type="ORF">LCGC14_2219280</name>
</gene>
<protein>
    <submittedName>
        <fullName evidence="1">Uncharacterized protein</fullName>
    </submittedName>
</protein>
<evidence type="ECO:0000313" key="1">
    <source>
        <dbReference type="EMBL" id="KKL59047.1"/>
    </source>
</evidence>
<name>A0A0F9G711_9ZZZZ</name>
<proteinExistence type="predicted"/>